<dbReference type="InterPro" id="IPR007630">
    <property type="entry name" value="RNA_pol_sigma70_r4"/>
</dbReference>
<dbReference type="InterPro" id="IPR000943">
    <property type="entry name" value="RNA_pol_sigma70"/>
</dbReference>
<dbReference type="PANTHER" id="PTHR30603:SF47">
    <property type="entry name" value="RNA POLYMERASE SIGMA FACTOR SIGD, CHLOROPLASTIC"/>
    <property type="match status" value="1"/>
</dbReference>
<evidence type="ECO:0000313" key="7">
    <source>
        <dbReference type="Proteomes" id="UP000655830"/>
    </source>
</evidence>
<keyword evidence="4" id="KW-0804">Transcription</keyword>
<evidence type="ECO:0000256" key="1">
    <source>
        <dbReference type="ARBA" id="ARBA00023015"/>
    </source>
</evidence>
<dbReference type="Pfam" id="PF04545">
    <property type="entry name" value="Sigma70_r4"/>
    <property type="match status" value="1"/>
</dbReference>
<evidence type="ECO:0000256" key="3">
    <source>
        <dbReference type="ARBA" id="ARBA00023125"/>
    </source>
</evidence>
<sequence length="248" mass="29182">MTNEELIQLYKQGNSESLQLLLEQNKALIYKVAKRFFTGRDNAIDQEDLIQEGYIGLIKAVEKYNEETEAVFITYAYYWIYKAMHRFMYPTRNKINNKSMQVYSLNTMVPGIDNDIELQETLADEDIYPGIEESIANKEDYKQVEKMLVSSKNINPKALQIVRLRYGFSDGKCYTYEEIGKVLGETRHKIRQIEIKAFREIRKSKWGRVRIAEQGYIRKGRAYDTGNVRWDFIRDLDNEISQLLNLAI</sequence>
<keyword evidence="3" id="KW-0238">DNA-binding</keyword>
<evidence type="ECO:0000256" key="2">
    <source>
        <dbReference type="ARBA" id="ARBA00023082"/>
    </source>
</evidence>
<organism evidence="6 7">
    <name type="scientific">Zhenhengia yiwuensis</name>
    <dbReference type="NCBI Taxonomy" id="2763666"/>
    <lineage>
        <taxon>Bacteria</taxon>
        <taxon>Bacillati</taxon>
        <taxon>Bacillota</taxon>
        <taxon>Clostridia</taxon>
        <taxon>Lachnospirales</taxon>
        <taxon>Lachnospiraceae</taxon>
        <taxon>Zhenhengia</taxon>
    </lineage>
</organism>
<dbReference type="PANTHER" id="PTHR30603">
    <property type="entry name" value="RNA POLYMERASE SIGMA FACTOR RPO"/>
    <property type="match status" value="1"/>
</dbReference>
<dbReference type="Gene3D" id="1.10.10.10">
    <property type="entry name" value="Winged helix-like DNA-binding domain superfamily/Winged helix DNA-binding domain"/>
    <property type="match status" value="1"/>
</dbReference>
<dbReference type="InterPro" id="IPR014284">
    <property type="entry name" value="RNA_pol_sigma-70_dom"/>
</dbReference>
<feature type="domain" description="RNA polymerase sigma-70" evidence="5">
    <location>
        <begin position="48"/>
        <end position="61"/>
    </location>
</feature>
<evidence type="ECO:0000256" key="4">
    <source>
        <dbReference type="ARBA" id="ARBA00023163"/>
    </source>
</evidence>
<keyword evidence="1" id="KW-0805">Transcription regulation</keyword>
<dbReference type="GO" id="GO:0003677">
    <property type="term" value="F:DNA binding"/>
    <property type="evidence" value="ECO:0007669"/>
    <property type="project" value="UniProtKB-KW"/>
</dbReference>
<comment type="caution">
    <text evidence="6">The sequence shown here is derived from an EMBL/GenBank/DDBJ whole genome shotgun (WGS) entry which is preliminary data.</text>
</comment>
<reference evidence="6" key="1">
    <citation type="submission" date="2020-08" db="EMBL/GenBank/DDBJ databases">
        <title>Genome public.</title>
        <authorList>
            <person name="Liu C."/>
            <person name="Sun Q."/>
        </authorList>
    </citation>
    <scope>NUCLEOTIDE SEQUENCE</scope>
    <source>
        <strain evidence="6">NSJ-12</strain>
    </source>
</reference>
<name>A0A926EMB3_9FIRM</name>
<dbReference type="InterPro" id="IPR036388">
    <property type="entry name" value="WH-like_DNA-bd_sf"/>
</dbReference>
<dbReference type="Proteomes" id="UP000655830">
    <property type="component" value="Unassembled WGS sequence"/>
</dbReference>
<dbReference type="InterPro" id="IPR013324">
    <property type="entry name" value="RNA_pol_sigma_r3/r4-like"/>
</dbReference>
<keyword evidence="2" id="KW-0731">Sigma factor</keyword>
<proteinExistence type="predicted"/>
<dbReference type="NCBIfam" id="TIGR02937">
    <property type="entry name" value="sigma70-ECF"/>
    <property type="match status" value="1"/>
</dbReference>
<dbReference type="AlphaFoldDB" id="A0A926EMB3"/>
<dbReference type="PROSITE" id="PS00715">
    <property type="entry name" value="SIGMA70_1"/>
    <property type="match status" value="1"/>
</dbReference>
<dbReference type="SUPFAM" id="SSF88946">
    <property type="entry name" value="Sigma2 domain of RNA polymerase sigma factors"/>
    <property type="match status" value="1"/>
</dbReference>
<dbReference type="PRINTS" id="PR00046">
    <property type="entry name" value="SIGMA70FCT"/>
</dbReference>
<dbReference type="RefSeq" id="WP_249333615.1">
    <property type="nucleotide sequence ID" value="NZ_JACRSY010000032.1"/>
</dbReference>
<evidence type="ECO:0000313" key="6">
    <source>
        <dbReference type="EMBL" id="MBC8580932.1"/>
    </source>
</evidence>
<protein>
    <submittedName>
        <fullName evidence="6">Sigma-70 family RNA polymerase sigma factor</fullName>
    </submittedName>
</protein>
<dbReference type="InterPro" id="IPR050239">
    <property type="entry name" value="Sigma-70_RNA_pol_init_factors"/>
</dbReference>
<dbReference type="GO" id="GO:0016987">
    <property type="term" value="F:sigma factor activity"/>
    <property type="evidence" value="ECO:0007669"/>
    <property type="project" value="UniProtKB-KW"/>
</dbReference>
<dbReference type="Gene3D" id="1.20.120.1810">
    <property type="match status" value="1"/>
</dbReference>
<dbReference type="SUPFAM" id="SSF88659">
    <property type="entry name" value="Sigma3 and sigma4 domains of RNA polymerase sigma factors"/>
    <property type="match status" value="1"/>
</dbReference>
<accession>A0A926EMB3</accession>
<gene>
    <name evidence="6" type="ORF">H8718_15540</name>
</gene>
<dbReference type="InterPro" id="IPR013325">
    <property type="entry name" value="RNA_pol_sigma_r2"/>
</dbReference>
<dbReference type="InterPro" id="IPR007627">
    <property type="entry name" value="RNA_pol_sigma70_r2"/>
</dbReference>
<dbReference type="EMBL" id="JACRSY010000032">
    <property type="protein sequence ID" value="MBC8580932.1"/>
    <property type="molecule type" value="Genomic_DNA"/>
</dbReference>
<dbReference type="GO" id="GO:0006352">
    <property type="term" value="P:DNA-templated transcription initiation"/>
    <property type="evidence" value="ECO:0007669"/>
    <property type="project" value="InterPro"/>
</dbReference>
<dbReference type="Pfam" id="PF04542">
    <property type="entry name" value="Sigma70_r2"/>
    <property type="match status" value="1"/>
</dbReference>
<keyword evidence="7" id="KW-1185">Reference proteome</keyword>
<evidence type="ECO:0000259" key="5">
    <source>
        <dbReference type="PROSITE" id="PS00715"/>
    </source>
</evidence>